<dbReference type="GO" id="GO:0004674">
    <property type="term" value="F:protein serine/threonine kinase activity"/>
    <property type="evidence" value="ECO:0007669"/>
    <property type="project" value="TreeGrafter"/>
</dbReference>
<feature type="compositionally biased region" description="Low complexity" evidence="2">
    <location>
        <begin position="884"/>
        <end position="901"/>
    </location>
</feature>
<feature type="compositionally biased region" description="Low complexity" evidence="2">
    <location>
        <begin position="745"/>
        <end position="765"/>
    </location>
</feature>
<dbReference type="SMART" id="SM00220">
    <property type="entry name" value="S_TKc"/>
    <property type="match status" value="1"/>
</dbReference>
<name>A0A8J4Q0U1_9MYCE</name>
<feature type="compositionally biased region" description="Low complexity" evidence="2">
    <location>
        <begin position="309"/>
        <end position="333"/>
    </location>
</feature>
<feature type="region of interest" description="Disordered" evidence="2">
    <location>
        <begin position="309"/>
        <end position="457"/>
    </location>
</feature>
<evidence type="ECO:0000259" key="3">
    <source>
        <dbReference type="PROSITE" id="PS50011"/>
    </source>
</evidence>
<dbReference type="AlphaFoldDB" id="A0A8J4Q0U1"/>
<comment type="caution">
    <text evidence="4">The sequence shown here is derived from an EMBL/GenBank/DDBJ whole genome shotgun (WGS) entry which is preliminary data.</text>
</comment>
<dbReference type="InterPro" id="IPR008271">
    <property type="entry name" value="Ser/Thr_kinase_AS"/>
</dbReference>
<keyword evidence="1" id="KW-0547">Nucleotide-binding</keyword>
<evidence type="ECO:0000256" key="2">
    <source>
        <dbReference type="SAM" id="MobiDB-lite"/>
    </source>
</evidence>
<feature type="compositionally biased region" description="Low complexity" evidence="2">
    <location>
        <begin position="790"/>
        <end position="801"/>
    </location>
</feature>
<evidence type="ECO:0000313" key="5">
    <source>
        <dbReference type="Proteomes" id="UP000695562"/>
    </source>
</evidence>
<feature type="compositionally biased region" description="Low complexity" evidence="2">
    <location>
        <begin position="407"/>
        <end position="423"/>
    </location>
</feature>
<dbReference type="GO" id="GO:0005543">
    <property type="term" value="F:phospholipid binding"/>
    <property type="evidence" value="ECO:0007669"/>
    <property type="project" value="InterPro"/>
</dbReference>
<dbReference type="PROSITE" id="PS00108">
    <property type="entry name" value="PROTEIN_KINASE_ST"/>
    <property type="match status" value="1"/>
</dbReference>
<dbReference type="PROSITE" id="PS50011">
    <property type="entry name" value="PROTEIN_KINASE_DOM"/>
    <property type="match status" value="1"/>
</dbReference>
<dbReference type="GO" id="GO:0005524">
    <property type="term" value="F:ATP binding"/>
    <property type="evidence" value="ECO:0007669"/>
    <property type="project" value="InterPro"/>
</dbReference>
<dbReference type="GO" id="GO:0005737">
    <property type="term" value="C:cytoplasm"/>
    <property type="evidence" value="ECO:0007669"/>
    <property type="project" value="TreeGrafter"/>
</dbReference>
<organism evidence="4 5">
    <name type="scientific">Polysphondylium violaceum</name>
    <dbReference type="NCBI Taxonomy" id="133409"/>
    <lineage>
        <taxon>Eukaryota</taxon>
        <taxon>Amoebozoa</taxon>
        <taxon>Evosea</taxon>
        <taxon>Eumycetozoa</taxon>
        <taxon>Dictyostelia</taxon>
        <taxon>Dictyosteliales</taxon>
        <taxon>Dictyosteliaceae</taxon>
        <taxon>Polysphondylium</taxon>
    </lineage>
</organism>
<reference evidence="4" key="1">
    <citation type="submission" date="2020-01" db="EMBL/GenBank/DDBJ databases">
        <title>Development of genomics and gene disruption for Polysphondylium violaceum indicates a role for the polyketide synthase stlB in stalk morphogenesis.</title>
        <authorList>
            <person name="Narita B."/>
            <person name="Kawabe Y."/>
            <person name="Kin K."/>
            <person name="Saito T."/>
            <person name="Gibbs R."/>
            <person name="Kuspa A."/>
            <person name="Muzny D."/>
            <person name="Queller D."/>
            <person name="Richards S."/>
            <person name="Strassman J."/>
            <person name="Sucgang R."/>
            <person name="Worley K."/>
            <person name="Schaap P."/>
        </authorList>
    </citation>
    <scope>NUCLEOTIDE SEQUENCE</scope>
    <source>
        <strain evidence="4">QSvi11</strain>
    </source>
</reference>
<feature type="region of interest" description="Disordered" evidence="2">
    <location>
        <begin position="1037"/>
        <end position="1062"/>
    </location>
</feature>
<dbReference type="InterPro" id="IPR008942">
    <property type="entry name" value="ENTH_VHS"/>
</dbReference>
<keyword evidence="5" id="KW-1185">Reference proteome</keyword>
<feature type="compositionally biased region" description="Polar residues" evidence="2">
    <location>
        <begin position="368"/>
        <end position="380"/>
    </location>
</feature>
<dbReference type="Gene3D" id="1.10.510.10">
    <property type="entry name" value="Transferase(Phosphotransferase) domain 1"/>
    <property type="match status" value="1"/>
</dbReference>
<dbReference type="SUPFAM" id="SSF56112">
    <property type="entry name" value="Protein kinase-like (PK-like)"/>
    <property type="match status" value="1"/>
</dbReference>
<dbReference type="Pfam" id="PF07651">
    <property type="entry name" value="ANTH"/>
    <property type="match status" value="1"/>
</dbReference>
<dbReference type="InterPro" id="IPR000719">
    <property type="entry name" value="Prot_kinase_dom"/>
</dbReference>
<feature type="compositionally biased region" description="Low complexity" evidence="2">
    <location>
        <begin position="444"/>
        <end position="454"/>
    </location>
</feature>
<evidence type="ECO:0000313" key="4">
    <source>
        <dbReference type="EMBL" id="KAF2077105.1"/>
    </source>
</evidence>
<feature type="compositionally biased region" description="Pro residues" evidence="2">
    <location>
        <begin position="915"/>
        <end position="927"/>
    </location>
</feature>
<dbReference type="InterPro" id="IPR011009">
    <property type="entry name" value="Kinase-like_dom_sf"/>
</dbReference>
<feature type="compositionally biased region" description="Polar residues" evidence="2">
    <location>
        <begin position="777"/>
        <end position="789"/>
    </location>
</feature>
<dbReference type="EMBL" id="AJWJ01000039">
    <property type="protein sequence ID" value="KAF2077105.1"/>
    <property type="molecule type" value="Genomic_DNA"/>
</dbReference>
<dbReference type="Proteomes" id="UP000695562">
    <property type="component" value="Unassembled WGS sequence"/>
</dbReference>
<dbReference type="PANTHER" id="PTHR22967:SF91">
    <property type="entry name" value="SERINE_THREONINE-PROTEIN KINASE DDB_G0280111-RELATED"/>
    <property type="match status" value="1"/>
</dbReference>
<gene>
    <name evidence="4" type="ORF">CYY_001614</name>
</gene>
<dbReference type="Pfam" id="PF00069">
    <property type="entry name" value="Pkinase"/>
    <property type="match status" value="1"/>
</dbReference>
<feature type="region of interest" description="Disordered" evidence="2">
    <location>
        <begin position="867"/>
        <end position="1010"/>
    </location>
</feature>
<feature type="compositionally biased region" description="Low complexity" evidence="2">
    <location>
        <begin position="347"/>
        <end position="367"/>
    </location>
</feature>
<feature type="region of interest" description="Disordered" evidence="2">
    <location>
        <begin position="745"/>
        <end position="846"/>
    </location>
</feature>
<feature type="compositionally biased region" description="Polar residues" evidence="2">
    <location>
        <begin position="815"/>
        <end position="835"/>
    </location>
</feature>
<feature type="domain" description="Protein kinase" evidence="3">
    <location>
        <begin position="16"/>
        <end position="293"/>
    </location>
</feature>
<dbReference type="InterPro" id="IPR011417">
    <property type="entry name" value="ANTH_dom"/>
</dbReference>
<feature type="compositionally biased region" description="Polar residues" evidence="2">
    <location>
        <begin position="902"/>
        <end position="913"/>
    </location>
</feature>
<evidence type="ECO:0000256" key="1">
    <source>
        <dbReference type="ARBA" id="ARBA00022741"/>
    </source>
</evidence>
<dbReference type="PANTHER" id="PTHR22967">
    <property type="entry name" value="SERINE/THREONINE PROTEIN KINASE"/>
    <property type="match status" value="1"/>
</dbReference>
<dbReference type="SUPFAM" id="SSF48464">
    <property type="entry name" value="ENTH/VHS domain"/>
    <property type="match status" value="1"/>
</dbReference>
<proteinExistence type="predicted"/>
<feature type="compositionally biased region" description="Low complexity" evidence="2">
    <location>
        <begin position="939"/>
        <end position="949"/>
    </location>
</feature>
<accession>A0A8J4Q0U1</accession>
<dbReference type="OrthoDB" id="248923at2759"/>
<sequence length="1062" mass="119581">MGNHQGKTLKIGSYHLNFVKQIAEGGFSYVFLVKDSNTSKLFALKRILIRDEDEYREVKHEISIMKKLTKHKNIVKFIDFSKTSDKNNTEVFILMEYCSGGHLVELMQKRIQNKFSEHEILKIYSDICESVAYMHSQSPPIIHRDLKVENVLLEEESGLYKLCDFGSATQDITHLKNKVDMQRAEDDISRHTTIQYRAPEIVDLYRCNVITEKIDIWALGILLYKLLFYTTPFEDSGSLGILNANYTFPSNHPYSSNLINLIKLLLSPDPKDRPTIFELTNQICLLRSLPPLFPSHKSDILTIFIQQQQSSPSSSHSPSQVSPTTVVNSNSISPNQSKPFPKPLPKVSSNSNVSISNNHNNSNNHSNQDGSLNIPVSHSRSSSKEKYEILINDSNSSINNGSGGSDSGSDGSLVSSFGSMSFGAPPNSSPSPQPKRRVQKASAPLQPLQQQPFPNDDEFSNFDTSSIEEITMIINNLTSQDFNSLDTSLLIKLKTLSNQNHNIKSLMGIIVKRPLIEPLICFKSLILIQILLSEGLPSFKKDCYESKDLFNNLFLGWLKQKDRYLILGDLLGQYSGLIYKLVLFHHKYYLVDGLFGFDEMKWGLPDRLESNHPISTATITNLYEIMDQIFLVQQCLIDMSNSNTSPPTTTATTPNINLPTTLLSQCVNILNSSSFAIYCFISGCLESLCKLFSDVDFQLQNSISRFQAMYQKLRDNYLNLNTLPTFSDLFFPTLPSNPPTFIINSNKNNSNYHSNSNNSNNNNNNVDFGDNPFANEPSFNPFNTPSTAINLNNNSLRNSRSVSGEFKEPSPVISPRNSQYISPSGGSSAIQSPSMPSKKLPPRFPHSASLEDARLYTLILTPTPSPPLSPSFGRLSHSNTSVPNNNQNQNNINNNNNNNNNPTPFDNFNLNVYQPTPPSQQMPPPPSIHVNKQLPPHPQTQQQQQYIPQSTNPFDNPIPPPLNQHQFAVPQQPAPSIQKSSGSLMPPPLSKLPPTRNHHRRSQSNTTDELRRRNLLQQQLDQNRDFLNHQRLVNKNSRLTKGNENDYYDSDEFDYDEKGSLM</sequence>
<protein>
    <recommendedName>
        <fullName evidence="3">Protein kinase domain-containing protein</fullName>
    </recommendedName>
</protein>
<feature type="compositionally biased region" description="Acidic residues" evidence="2">
    <location>
        <begin position="1046"/>
        <end position="1055"/>
    </location>
</feature>